<evidence type="ECO:0000256" key="6">
    <source>
        <dbReference type="ARBA" id="ARBA00072949"/>
    </source>
</evidence>
<evidence type="ECO:0000256" key="2">
    <source>
        <dbReference type="ARBA" id="ARBA00022670"/>
    </source>
</evidence>
<keyword evidence="10" id="KW-1185">Reference proteome</keyword>
<accession>A0A7J6CFQ5</accession>
<dbReference type="GO" id="GO:0051604">
    <property type="term" value="P:protein maturation"/>
    <property type="evidence" value="ECO:0007669"/>
    <property type="project" value="TreeGrafter"/>
</dbReference>
<dbReference type="Gene3D" id="3.60.20.30">
    <property type="entry name" value="(Glycosyl)asparaginase"/>
    <property type="match status" value="1"/>
</dbReference>
<dbReference type="Proteomes" id="UP000579812">
    <property type="component" value="Unassembled WGS sequence"/>
</dbReference>
<dbReference type="PANTHER" id="PTHR10188:SF8">
    <property type="entry name" value="THREONINE ASPARTASE 1"/>
    <property type="match status" value="1"/>
</dbReference>
<proteinExistence type="inferred from homology"/>
<dbReference type="Pfam" id="PF01112">
    <property type="entry name" value="Asparaginase_2"/>
    <property type="match status" value="1"/>
</dbReference>
<protein>
    <recommendedName>
        <fullName evidence="6">Threonine aspartase 1</fullName>
    </recommendedName>
</protein>
<name>A0A7J6CFQ5_9TELE</name>
<dbReference type="FunFam" id="3.60.20.30:FF:000002">
    <property type="entry name" value="Taspase, threonine aspartase, 1"/>
    <property type="match status" value="1"/>
</dbReference>
<keyword evidence="2" id="KW-0645">Protease</keyword>
<organism evidence="9 10">
    <name type="scientific">Onychostoma macrolepis</name>
    <dbReference type="NCBI Taxonomy" id="369639"/>
    <lineage>
        <taxon>Eukaryota</taxon>
        <taxon>Metazoa</taxon>
        <taxon>Chordata</taxon>
        <taxon>Craniata</taxon>
        <taxon>Vertebrata</taxon>
        <taxon>Euteleostomi</taxon>
        <taxon>Actinopterygii</taxon>
        <taxon>Neopterygii</taxon>
        <taxon>Teleostei</taxon>
        <taxon>Ostariophysi</taxon>
        <taxon>Cypriniformes</taxon>
        <taxon>Cyprinidae</taxon>
        <taxon>Acrossocheilinae</taxon>
        <taxon>Onychostoma</taxon>
    </lineage>
</organism>
<comment type="caution">
    <text evidence="9">The sequence shown here is derived from an EMBL/GenBank/DDBJ whole genome shotgun (WGS) entry which is preliminary data.</text>
</comment>
<dbReference type="InterPro" id="IPR000246">
    <property type="entry name" value="Peptidase_T2"/>
</dbReference>
<evidence type="ECO:0000256" key="5">
    <source>
        <dbReference type="ARBA" id="ARBA00063375"/>
    </source>
</evidence>
<comment type="similarity">
    <text evidence="1">Belongs to the Ntn-hydrolase family.</text>
</comment>
<evidence type="ECO:0000256" key="8">
    <source>
        <dbReference type="PIRSR" id="PIRSR600246-3"/>
    </source>
</evidence>
<dbReference type="PANTHER" id="PTHR10188">
    <property type="entry name" value="L-ASPARAGINASE"/>
    <property type="match status" value="1"/>
</dbReference>
<dbReference type="OrthoDB" id="77601at2759"/>
<dbReference type="AlphaFoldDB" id="A0A7J6CFQ5"/>
<comment type="subunit">
    <text evidence="5">Intramolecular proteolysis generates 2 subunits, alpha and beta, which reassemble through a non-covalent association to form the fully active enzyme.</text>
</comment>
<evidence type="ECO:0000313" key="9">
    <source>
        <dbReference type="EMBL" id="KAF4105961.1"/>
    </source>
</evidence>
<keyword evidence="3" id="KW-0378">Hydrolase</keyword>
<keyword evidence="4" id="KW-0865">Zymogen</keyword>
<evidence type="ECO:0000313" key="10">
    <source>
        <dbReference type="Proteomes" id="UP000579812"/>
    </source>
</evidence>
<dbReference type="CDD" id="cd04514">
    <property type="entry name" value="Taspase1_like"/>
    <property type="match status" value="1"/>
</dbReference>
<gene>
    <name evidence="9" type="ORF">G5714_013623</name>
</gene>
<evidence type="ECO:0000256" key="3">
    <source>
        <dbReference type="ARBA" id="ARBA00022801"/>
    </source>
</evidence>
<evidence type="ECO:0000256" key="1">
    <source>
        <dbReference type="ARBA" id="ARBA00010872"/>
    </source>
</evidence>
<dbReference type="GO" id="GO:0004298">
    <property type="term" value="F:threonine-type endopeptidase activity"/>
    <property type="evidence" value="ECO:0007669"/>
    <property type="project" value="InterPro"/>
</dbReference>
<dbReference type="SUPFAM" id="SSF56235">
    <property type="entry name" value="N-terminal nucleophile aminohydrolases (Ntn hydrolases)"/>
    <property type="match status" value="1"/>
</dbReference>
<reference evidence="9 10" key="1">
    <citation type="submission" date="2020-04" db="EMBL/GenBank/DDBJ databases">
        <title>Chromosome-level genome assembly of a cyprinid fish Onychostoma macrolepis by integration of Nanopore Sequencing, Bionano and Hi-C technology.</title>
        <authorList>
            <person name="Wang D."/>
        </authorList>
    </citation>
    <scope>NUCLEOTIDE SEQUENCE [LARGE SCALE GENOMIC DNA]</scope>
    <source>
        <strain evidence="9">SWU-2019</strain>
        <tissue evidence="9">Muscle</tissue>
    </source>
</reference>
<evidence type="ECO:0000256" key="7">
    <source>
        <dbReference type="PIRSR" id="PIRSR600246-1"/>
    </source>
</evidence>
<dbReference type="EMBL" id="JAAMOB010000013">
    <property type="protein sequence ID" value="KAF4105961.1"/>
    <property type="molecule type" value="Genomic_DNA"/>
</dbReference>
<dbReference type="GO" id="GO:0006508">
    <property type="term" value="P:proteolysis"/>
    <property type="evidence" value="ECO:0007669"/>
    <property type="project" value="UniProtKB-KW"/>
</dbReference>
<dbReference type="InterPro" id="IPR029055">
    <property type="entry name" value="Ntn_hydrolases_N"/>
</dbReference>
<sequence length="427" mass="45231">MENLENSTDCKETVSPLNNSGSTLNSTVSCHDGKAMGFVLVHAGAGYHSESKAKEYKHVCKRACQRAVDRLRAGGLALEAVTAALIELEDSPFTNAGTGSNLNLSGEIECDASIMDGKSLNYGAVGALSGIKNPVLVARRLLSETQKGKLSAGRIPPCFLVGKGAEQWAISHGIPACPTEKMTTKFSLSGYKRNKRKMELAEQIETKRKRQSCGHENDFGCLEPVGDIMVEGEENNSARLDTVGAVVVDREGNVAAAVSSGGLAMKHPGRVGQAAHYGCGCWAENARDVSLYSTAVSTSGSGEHLIRTMLARECSTAMQAENAHQALLEAMQNKFISSPFLAGEDCVLGGVIVLRCCTCGEAQRSEDIQALLVEFLWSHTTESMCVGYMSAQDSKARTHISRLPPGAVAGQSLAIEGGVCRLGTVSD</sequence>
<dbReference type="InterPro" id="IPR037464">
    <property type="entry name" value="Taspase1"/>
</dbReference>
<feature type="site" description="Cleavage; by autolysis" evidence="8">
    <location>
        <begin position="241"/>
        <end position="242"/>
    </location>
</feature>
<evidence type="ECO:0000256" key="4">
    <source>
        <dbReference type="ARBA" id="ARBA00023145"/>
    </source>
</evidence>
<dbReference type="GO" id="GO:0005829">
    <property type="term" value="C:cytosol"/>
    <property type="evidence" value="ECO:0007669"/>
    <property type="project" value="UniProtKB-ARBA"/>
</dbReference>
<feature type="active site" description="Nucleophile" evidence="7">
    <location>
        <position position="242"/>
    </location>
</feature>